<reference evidence="2" key="1">
    <citation type="submission" date="2018-11" db="EMBL/GenBank/DDBJ databases">
        <authorList>
            <consortium name="Pathogen Informatics"/>
        </authorList>
    </citation>
    <scope>NUCLEOTIDE SEQUENCE</scope>
</reference>
<protein>
    <recommendedName>
        <fullName evidence="4">Ion transport domain-containing protein</fullName>
    </recommendedName>
</protein>
<dbReference type="EMBL" id="CAAALY010249037">
    <property type="protein sequence ID" value="VEL35073.1"/>
    <property type="molecule type" value="Genomic_DNA"/>
</dbReference>
<evidence type="ECO:0008006" key="4">
    <source>
        <dbReference type="Google" id="ProtNLM"/>
    </source>
</evidence>
<organism evidence="2 3">
    <name type="scientific">Protopolystoma xenopodis</name>
    <dbReference type="NCBI Taxonomy" id="117903"/>
    <lineage>
        <taxon>Eukaryota</taxon>
        <taxon>Metazoa</taxon>
        <taxon>Spiralia</taxon>
        <taxon>Lophotrochozoa</taxon>
        <taxon>Platyhelminthes</taxon>
        <taxon>Monogenea</taxon>
        <taxon>Polyopisthocotylea</taxon>
        <taxon>Polystomatidea</taxon>
        <taxon>Polystomatidae</taxon>
        <taxon>Protopolystoma</taxon>
    </lineage>
</organism>
<evidence type="ECO:0000256" key="1">
    <source>
        <dbReference type="SAM" id="Phobius"/>
    </source>
</evidence>
<evidence type="ECO:0000313" key="3">
    <source>
        <dbReference type="Proteomes" id="UP000784294"/>
    </source>
</evidence>
<dbReference type="Proteomes" id="UP000784294">
    <property type="component" value="Unassembled WGS sequence"/>
</dbReference>
<evidence type="ECO:0000313" key="2">
    <source>
        <dbReference type="EMBL" id="VEL35073.1"/>
    </source>
</evidence>
<sequence>MGAEDPEAEQDLHVEQVAKTQCHNTLRRLRKFRKRVRRAVVAFVNSRQCFILIIMLVFLNTVVLTTEHHNQPSWLDKFQGESFPFPKGTSKLWSLGEPIQSLLSDNLVLFKVDCTFAFGIL</sequence>
<keyword evidence="1" id="KW-0812">Transmembrane</keyword>
<keyword evidence="1" id="KW-0472">Membrane</keyword>
<comment type="caution">
    <text evidence="2">The sequence shown here is derived from an EMBL/GenBank/DDBJ whole genome shotgun (WGS) entry which is preliminary data.</text>
</comment>
<accession>A0A448XF12</accession>
<feature type="transmembrane region" description="Helical" evidence="1">
    <location>
        <begin position="39"/>
        <end position="59"/>
    </location>
</feature>
<keyword evidence="1" id="KW-1133">Transmembrane helix</keyword>
<dbReference type="AlphaFoldDB" id="A0A448XF12"/>
<dbReference type="OrthoDB" id="8300562at2759"/>
<proteinExistence type="predicted"/>
<name>A0A448XF12_9PLAT</name>
<gene>
    <name evidence="2" type="ORF">PXEA_LOCUS28513</name>
</gene>
<keyword evidence="3" id="KW-1185">Reference proteome</keyword>